<protein>
    <submittedName>
        <fullName evidence="2">Uncharacterized protein</fullName>
    </submittedName>
</protein>
<evidence type="ECO:0000256" key="1">
    <source>
        <dbReference type="SAM" id="Phobius"/>
    </source>
</evidence>
<keyword evidence="1" id="KW-0472">Membrane</keyword>
<gene>
    <name evidence="3" type="ORF">KB893_011270</name>
    <name evidence="2" type="ORF">KB893_02655</name>
</gene>
<comment type="caution">
    <text evidence="2">The sequence shown here is derived from an EMBL/GenBank/DDBJ whole genome shotgun (WGS) entry which is preliminary data.</text>
</comment>
<dbReference type="Proteomes" id="UP000675747">
    <property type="component" value="Unassembled WGS sequence"/>
</dbReference>
<name>A0A8J8AWD1_9GAMM</name>
<evidence type="ECO:0000313" key="2">
    <source>
        <dbReference type="EMBL" id="MBR0561426.1"/>
    </source>
</evidence>
<evidence type="ECO:0000313" key="4">
    <source>
        <dbReference type="Proteomes" id="UP000675747"/>
    </source>
</evidence>
<proteinExistence type="predicted"/>
<keyword evidence="1" id="KW-0812">Transmembrane</keyword>
<accession>A0A8J8AWD1</accession>
<sequence length="56" mass="6051">MRAFDAHKGLCEGARLTCPRPTFVPYAKARRNVRPLVELAALVIVVAGCAAWGVMP</sequence>
<dbReference type="RefSeq" id="WP_211925395.1">
    <property type="nucleotide sequence ID" value="NZ_JAGQFT020000006.1"/>
</dbReference>
<organism evidence="2">
    <name type="scientific">Coralloluteibacterium stylophorae</name>
    <dbReference type="NCBI Taxonomy" id="1776034"/>
    <lineage>
        <taxon>Bacteria</taxon>
        <taxon>Pseudomonadati</taxon>
        <taxon>Pseudomonadota</taxon>
        <taxon>Gammaproteobacteria</taxon>
        <taxon>Lysobacterales</taxon>
        <taxon>Lysobacteraceae</taxon>
        <taxon>Coralloluteibacterium</taxon>
    </lineage>
</organism>
<dbReference type="EMBL" id="JAGQFT010000010">
    <property type="protein sequence ID" value="MBR0561426.1"/>
    <property type="molecule type" value="Genomic_DNA"/>
</dbReference>
<feature type="transmembrane region" description="Helical" evidence="1">
    <location>
        <begin position="36"/>
        <end position="55"/>
    </location>
</feature>
<evidence type="ECO:0000313" key="3">
    <source>
        <dbReference type="EMBL" id="MBS7457709.1"/>
    </source>
</evidence>
<keyword evidence="1" id="KW-1133">Transmembrane helix</keyword>
<reference evidence="3 4" key="1">
    <citation type="journal article" date="2021" name="Microbiol. Resour. Announc.">
        <title>Draft Genome Sequence of Coralloluteibacterium stylophorae LMG 29479T.</title>
        <authorList>
            <person name="Karlyshev A.V."/>
            <person name="Kudryashova E.B."/>
            <person name="Ariskina E.V."/>
            <person name="Conroy A.P."/>
            <person name="Abidueva E.Y."/>
        </authorList>
    </citation>
    <scope>NUCLEOTIDE SEQUENCE [LARGE SCALE GENOMIC DNA]</scope>
    <source>
        <strain evidence="3 4">LMG 29479</strain>
    </source>
</reference>
<dbReference type="EMBL" id="JAGQFT020000006">
    <property type="protein sequence ID" value="MBS7457709.1"/>
    <property type="molecule type" value="Genomic_DNA"/>
</dbReference>
<keyword evidence="4" id="KW-1185">Reference proteome</keyword>
<dbReference type="AlphaFoldDB" id="A0A8J8AWD1"/>
<reference evidence="2" key="2">
    <citation type="submission" date="2021-04" db="EMBL/GenBank/DDBJ databases">
        <authorList>
            <person name="Karlyshev A.V."/>
        </authorList>
    </citation>
    <scope>NUCLEOTIDE SEQUENCE</scope>
    <source>
        <strain evidence="2">LMG 29479</strain>
    </source>
</reference>